<feature type="transmembrane region" description="Helical" evidence="6">
    <location>
        <begin position="338"/>
        <end position="357"/>
    </location>
</feature>
<evidence type="ECO:0000256" key="1">
    <source>
        <dbReference type="ARBA" id="ARBA00004651"/>
    </source>
</evidence>
<keyword evidence="4 6" id="KW-1133">Transmembrane helix</keyword>
<proteinExistence type="predicted"/>
<gene>
    <name evidence="7" type="ORF">A3C20_00885</name>
</gene>
<feature type="transmembrane region" description="Helical" evidence="6">
    <location>
        <begin position="186"/>
        <end position="204"/>
    </location>
</feature>
<feature type="transmembrane region" description="Helical" evidence="6">
    <location>
        <begin position="21"/>
        <end position="47"/>
    </location>
</feature>
<dbReference type="Pfam" id="PF13440">
    <property type="entry name" value="Polysacc_synt_3"/>
    <property type="match status" value="1"/>
</dbReference>
<keyword evidence="2" id="KW-1003">Cell membrane</keyword>
<feature type="transmembrane region" description="Helical" evidence="6">
    <location>
        <begin position="104"/>
        <end position="121"/>
    </location>
</feature>
<evidence type="ECO:0000313" key="8">
    <source>
        <dbReference type="Proteomes" id="UP000176914"/>
    </source>
</evidence>
<accession>A0A1F6E6W5</accession>
<comment type="caution">
    <text evidence="7">The sequence shown here is derived from an EMBL/GenBank/DDBJ whole genome shotgun (WGS) entry which is preliminary data.</text>
</comment>
<feature type="transmembrane region" description="Helical" evidence="6">
    <location>
        <begin position="161"/>
        <end position="180"/>
    </location>
</feature>
<feature type="transmembrane region" description="Helical" evidence="6">
    <location>
        <begin position="127"/>
        <end position="149"/>
    </location>
</feature>
<dbReference type="InterPro" id="IPR050833">
    <property type="entry name" value="Poly_Biosynth_Transport"/>
</dbReference>
<evidence type="ECO:0000256" key="6">
    <source>
        <dbReference type="SAM" id="Phobius"/>
    </source>
</evidence>
<protein>
    <recommendedName>
        <fullName evidence="9">Polysaccharide biosynthesis protein C-terminal domain-containing protein</fullName>
    </recommendedName>
</protein>
<evidence type="ECO:0000256" key="4">
    <source>
        <dbReference type="ARBA" id="ARBA00022989"/>
    </source>
</evidence>
<evidence type="ECO:0000313" key="7">
    <source>
        <dbReference type="EMBL" id="OGG69443.1"/>
    </source>
</evidence>
<organism evidence="7 8">
    <name type="scientific">Candidatus Kaiserbacteria bacterium RIFCSPHIGHO2_02_FULL_55_25</name>
    <dbReference type="NCBI Taxonomy" id="1798498"/>
    <lineage>
        <taxon>Bacteria</taxon>
        <taxon>Candidatus Kaiseribacteriota</taxon>
    </lineage>
</organism>
<keyword evidence="5 6" id="KW-0472">Membrane</keyword>
<sequence>MPPFLEKILRWSERYTKTDMLYLARGGFSSAVTQAAGITVSLLLAVAVSHFVPKESYGAYKYILSIVGILSLFSLNSIGSAVFQSAAQGFDGVLARAFWDNIRWSVAVFAGALLLAAYYFVMGNNTLAAGILIGGALSPILASASLFSSFLGGKKDFYRQALYGIVDVTVPVLIFIGVVMLTSDPLLLVAAYFITNTVAALYFYRRTLEAYRSHMHTHDEDMLHYSKHLSFMGIINGIANYIDQVLIFHFLGGAQLAVYSFAVAIPDQLKSPAKNIGAILQPRFVAYSGREIQKNMGRKVLLMFIGSLCVTMLYIVAAPDIFQFLFPKYAEAARYSQLYALWMLTIALDPVSTYLVARKLTSELYMNTAVYSVFQLVGVTIGVLVWGIAGVIIARVITRIAVSTTNYILYRRAVMREIASEAV</sequence>
<dbReference type="AlphaFoldDB" id="A0A1F6E6W5"/>
<dbReference type="GO" id="GO:0005886">
    <property type="term" value="C:plasma membrane"/>
    <property type="evidence" value="ECO:0007669"/>
    <property type="project" value="UniProtKB-SubCell"/>
</dbReference>
<reference evidence="7 8" key="1">
    <citation type="journal article" date="2016" name="Nat. Commun.">
        <title>Thousands of microbial genomes shed light on interconnected biogeochemical processes in an aquifer system.</title>
        <authorList>
            <person name="Anantharaman K."/>
            <person name="Brown C.T."/>
            <person name="Hug L.A."/>
            <person name="Sharon I."/>
            <person name="Castelle C.J."/>
            <person name="Probst A.J."/>
            <person name="Thomas B.C."/>
            <person name="Singh A."/>
            <person name="Wilkins M.J."/>
            <person name="Karaoz U."/>
            <person name="Brodie E.L."/>
            <person name="Williams K.H."/>
            <person name="Hubbard S.S."/>
            <person name="Banfield J.F."/>
        </authorList>
    </citation>
    <scope>NUCLEOTIDE SEQUENCE [LARGE SCALE GENOMIC DNA]</scope>
</reference>
<feature type="transmembrane region" description="Helical" evidence="6">
    <location>
        <begin position="59"/>
        <end position="83"/>
    </location>
</feature>
<dbReference type="EMBL" id="MFLL01000012">
    <property type="protein sequence ID" value="OGG69443.1"/>
    <property type="molecule type" value="Genomic_DNA"/>
</dbReference>
<name>A0A1F6E6W5_9BACT</name>
<evidence type="ECO:0000256" key="5">
    <source>
        <dbReference type="ARBA" id="ARBA00023136"/>
    </source>
</evidence>
<comment type="subcellular location">
    <subcellularLocation>
        <location evidence="1">Cell membrane</location>
        <topology evidence="1">Multi-pass membrane protein</topology>
    </subcellularLocation>
</comment>
<feature type="transmembrane region" description="Helical" evidence="6">
    <location>
        <begin position="364"/>
        <end position="386"/>
    </location>
</feature>
<evidence type="ECO:0008006" key="9">
    <source>
        <dbReference type="Google" id="ProtNLM"/>
    </source>
</evidence>
<feature type="transmembrane region" description="Helical" evidence="6">
    <location>
        <begin position="300"/>
        <end position="318"/>
    </location>
</feature>
<dbReference type="PANTHER" id="PTHR30250">
    <property type="entry name" value="PST FAMILY PREDICTED COLANIC ACID TRANSPORTER"/>
    <property type="match status" value="1"/>
</dbReference>
<feature type="transmembrane region" description="Helical" evidence="6">
    <location>
        <begin position="248"/>
        <end position="265"/>
    </location>
</feature>
<evidence type="ECO:0000256" key="2">
    <source>
        <dbReference type="ARBA" id="ARBA00022475"/>
    </source>
</evidence>
<dbReference type="PANTHER" id="PTHR30250:SF11">
    <property type="entry name" value="O-ANTIGEN TRANSPORTER-RELATED"/>
    <property type="match status" value="1"/>
</dbReference>
<evidence type="ECO:0000256" key="3">
    <source>
        <dbReference type="ARBA" id="ARBA00022692"/>
    </source>
</evidence>
<keyword evidence="3 6" id="KW-0812">Transmembrane</keyword>
<dbReference type="Proteomes" id="UP000176914">
    <property type="component" value="Unassembled WGS sequence"/>
</dbReference>